<keyword evidence="10" id="KW-1185">Reference proteome</keyword>
<evidence type="ECO:0000256" key="5">
    <source>
        <dbReference type="SAM" id="MobiDB-lite"/>
    </source>
</evidence>
<protein>
    <submittedName>
        <fullName evidence="9">Polysaccharide lyase family 8-like protein</fullName>
    </submittedName>
</protein>
<feature type="domain" description="Polysaccharide lyase 8 N-terminal alpha-helical" evidence="8">
    <location>
        <begin position="3"/>
        <end position="284"/>
    </location>
</feature>
<dbReference type="InterPro" id="IPR003159">
    <property type="entry name" value="Lyase_8_central_dom"/>
</dbReference>
<accession>A0A2U0SNR1</accession>
<reference evidence="9 10" key="1">
    <citation type="submission" date="2018-05" db="EMBL/GenBank/DDBJ databases">
        <title>Genomic Encyclopedia of Type Strains, Phase IV (KMG-IV): sequencing the most valuable type-strain genomes for metagenomic binning, comparative biology and taxonomic classification.</title>
        <authorList>
            <person name="Goeker M."/>
        </authorList>
    </citation>
    <scope>NUCLEOTIDE SEQUENCE [LARGE SCALE GENOMIC DNA]</scope>
    <source>
        <strain evidence="9 10">DSM 22999</strain>
    </source>
</reference>
<dbReference type="InterPro" id="IPR004103">
    <property type="entry name" value="Lyase_8_C"/>
</dbReference>
<evidence type="ECO:0000259" key="6">
    <source>
        <dbReference type="Pfam" id="PF02278"/>
    </source>
</evidence>
<proteinExistence type="inferred from homology"/>
<dbReference type="Pfam" id="PF02278">
    <property type="entry name" value="Lyase_8"/>
    <property type="match status" value="1"/>
</dbReference>
<keyword evidence="3 9" id="KW-0456">Lyase</keyword>
<evidence type="ECO:0000313" key="10">
    <source>
        <dbReference type="Proteomes" id="UP000245909"/>
    </source>
</evidence>
<organism evidence="9 10">
    <name type="scientific">Alitibacter langaaensis DSM 22999</name>
    <dbReference type="NCBI Taxonomy" id="1122935"/>
    <lineage>
        <taxon>Bacteria</taxon>
        <taxon>Pseudomonadati</taxon>
        <taxon>Pseudomonadota</taxon>
        <taxon>Gammaproteobacteria</taxon>
        <taxon>Pasteurellales</taxon>
        <taxon>Pasteurellaceae</taxon>
        <taxon>Alitibacter</taxon>
    </lineage>
</organism>
<dbReference type="InterPro" id="IPR011013">
    <property type="entry name" value="Gal_mutarotase_sf_dom"/>
</dbReference>
<feature type="domain" description="Polysaccharide lyase family 8 C-terminal" evidence="7">
    <location>
        <begin position="578"/>
        <end position="633"/>
    </location>
</feature>
<evidence type="ECO:0000256" key="2">
    <source>
        <dbReference type="ARBA" id="ARBA00022729"/>
    </source>
</evidence>
<dbReference type="AlphaFoldDB" id="A0A2U0SNR1"/>
<gene>
    <name evidence="9" type="ORF">C8D76_1103</name>
</gene>
<dbReference type="InterPro" id="IPR011071">
    <property type="entry name" value="Lyase_8-like_C"/>
</dbReference>
<feature type="domain" description="Polysaccharide lyase family 8 central" evidence="6">
    <location>
        <begin position="324"/>
        <end position="564"/>
    </location>
</feature>
<comment type="caution">
    <text evidence="9">The sequence shown here is derived from an EMBL/GenBank/DDBJ whole genome shotgun (WGS) entry which is preliminary data.</text>
</comment>
<dbReference type="InterPro" id="IPR014718">
    <property type="entry name" value="GH-type_carb-bd"/>
</dbReference>
<feature type="active site" evidence="4">
    <location>
        <position position="244"/>
    </location>
</feature>
<dbReference type="PANTHER" id="PTHR38481">
    <property type="entry name" value="HYALURONATE LYASE"/>
    <property type="match status" value="1"/>
</dbReference>
<feature type="active site" evidence="4">
    <location>
        <position position="189"/>
    </location>
</feature>
<dbReference type="Gene3D" id="2.60.220.10">
    <property type="entry name" value="Polysaccharide lyase family 8-like, C-terminal"/>
    <property type="match status" value="1"/>
</dbReference>
<name>A0A2U0SNR1_9PAST</name>
<dbReference type="SUPFAM" id="SSF74650">
    <property type="entry name" value="Galactose mutarotase-like"/>
    <property type="match status" value="1"/>
</dbReference>
<dbReference type="EMBL" id="QENU01000010">
    <property type="protein sequence ID" value="PVX32978.1"/>
    <property type="molecule type" value="Genomic_DNA"/>
</dbReference>
<feature type="region of interest" description="Disordered" evidence="5">
    <location>
        <begin position="681"/>
        <end position="741"/>
    </location>
</feature>
<feature type="active site" evidence="4">
    <location>
        <position position="180"/>
    </location>
</feature>
<sequence>MKIRATVNTIRDLAVNYNRLGSTFYQDQDAKQLIISSLEKIHSGGYQEGGKEYGNWWNWEIGIPKSLNEVLILMGDEVPDDLKQKLIRATAYFQPDPMYSGVSEGAKYSTSKNVRVSTGGNRTDTSTVSLGRGLLTRDEGEVKRAIEAIYDVGELQNGIRDTNDATLNDGFYHDGSFIQHSSVAYSGTYASVLIEGLGLFAYMLKDSPSFQFSDPKIDNIYESILNGYKWLLVNGGMNDSVNGRAITRAKSSDVTRAQSFINSISLFMDGAPEKYKSDLQGLIKRTLLEQNYELKDAPNDTVRNILRNILEDDNIKPMQTVGVKRFPFMDRVVQKSDKGTVVIAMHSNRTAAYESMNGENLQGWYTGDGMTYVYDNQSTDSYTNYWHNVDPYMIPGTTESRDARKNSSGQRRYLKDRSSKTFVGGVDNGIKIDGSQGNADKAIIAMDFTSYNDKTTAKKSWVMLGDMVLALGSNITSEDQEEVITTIDNRVLNGQQTLTQSGDTVYFTDPATLQTISYKVLDNAEIKTLIEKGQDNSTEFAKIWVNHGKKPKDASYAYLIMPGYTADEVNRFDKATIQILKQNAQQDAVKVGNSLFVNFFEAGEVGNLSVDKPLSVIKIEENGRLDIYAADPTLLIEDEINLSVLGKYLLKEGNNVTSIILDDKTKFTFKLDDHQKYFSAVEESQETSEITQETINSNNTDDSPGNSTASTSQENSEDSSTVATNNIVDTNVETSENVVEDTSNNNEVAVEGVQESDSEEEQLIDQTSSEQIAFSQMYLDKYAKMLKNMTDVDISIIDNFNYDHYFTATLSESNKHGLGGRFQTGFNQSLNNHTKIGAFAEYRYNDINQLGLGANARWYDFSSFIRYRHVFDRSAHADYLDLYLGYDKTFTFNQLSIQPRVGVLGSYLLDNKLPDNGKLDNHFAVQTQLSSKFNYHIGGVALYVEPTWKVNLDDSYHLKLNGKEYELNRSRQEWIGKIGVTKNIGNYTFDFSVQTNNHQERKMIATFNYQF</sequence>
<comment type="similarity">
    <text evidence="1">Belongs to the polysaccharide lyase 8 family.</text>
</comment>
<evidence type="ECO:0000256" key="1">
    <source>
        <dbReference type="ARBA" id="ARBA00006699"/>
    </source>
</evidence>
<dbReference type="OrthoDB" id="6636047at2"/>
<evidence type="ECO:0000256" key="3">
    <source>
        <dbReference type="ARBA" id="ARBA00023239"/>
    </source>
</evidence>
<dbReference type="PANTHER" id="PTHR38481:SF1">
    <property type="entry name" value="HYALURONATE LYASE"/>
    <property type="match status" value="1"/>
</dbReference>
<dbReference type="SUPFAM" id="SSF49863">
    <property type="entry name" value="Hyaluronate lyase-like, C-terminal domain"/>
    <property type="match status" value="1"/>
</dbReference>
<dbReference type="InterPro" id="IPR012970">
    <property type="entry name" value="Lyase_8_alpha_N"/>
</dbReference>
<dbReference type="InterPro" id="IPR008929">
    <property type="entry name" value="Chondroitin_lyas"/>
</dbReference>
<dbReference type="SUPFAM" id="SSF48230">
    <property type="entry name" value="Chondroitin AC/alginate lyase"/>
    <property type="match status" value="1"/>
</dbReference>
<dbReference type="CDD" id="cd01083">
    <property type="entry name" value="GAG_Lyase"/>
    <property type="match status" value="1"/>
</dbReference>
<keyword evidence="2" id="KW-0732">Signal</keyword>
<dbReference type="Gene3D" id="1.50.10.100">
    <property type="entry name" value="Chondroitin AC/alginate lyase"/>
    <property type="match status" value="1"/>
</dbReference>
<evidence type="ECO:0000313" key="9">
    <source>
        <dbReference type="EMBL" id="PVX32978.1"/>
    </source>
</evidence>
<dbReference type="Pfam" id="PF08124">
    <property type="entry name" value="Lyase_8_N"/>
    <property type="match status" value="1"/>
</dbReference>
<dbReference type="GO" id="GO:0005975">
    <property type="term" value="P:carbohydrate metabolic process"/>
    <property type="evidence" value="ECO:0007669"/>
    <property type="project" value="InterPro"/>
</dbReference>
<evidence type="ECO:0000259" key="8">
    <source>
        <dbReference type="Pfam" id="PF08124"/>
    </source>
</evidence>
<evidence type="ECO:0000256" key="4">
    <source>
        <dbReference type="PIRSR" id="PIRSR638970-1"/>
    </source>
</evidence>
<dbReference type="GO" id="GO:0005576">
    <property type="term" value="C:extracellular region"/>
    <property type="evidence" value="ECO:0007669"/>
    <property type="project" value="InterPro"/>
</dbReference>
<evidence type="ECO:0000259" key="7">
    <source>
        <dbReference type="Pfam" id="PF02884"/>
    </source>
</evidence>
<dbReference type="GO" id="GO:0030246">
    <property type="term" value="F:carbohydrate binding"/>
    <property type="evidence" value="ECO:0007669"/>
    <property type="project" value="InterPro"/>
</dbReference>
<dbReference type="GO" id="GO:0016837">
    <property type="term" value="F:carbon-oxygen lyase activity, acting on polysaccharides"/>
    <property type="evidence" value="ECO:0007669"/>
    <property type="project" value="UniProtKB-ARBA"/>
</dbReference>
<dbReference type="Pfam" id="PF02884">
    <property type="entry name" value="Lyase_8_C"/>
    <property type="match status" value="1"/>
</dbReference>
<dbReference type="InterPro" id="IPR038970">
    <property type="entry name" value="Lyase_8"/>
</dbReference>
<feature type="compositionally biased region" description="Polar residues" evidence="5">
    <location>
        <begin position="696"/>
        <end position="741"/>
    </location>
</feature>
<dbReference type="Gene3D" id="2.70.98.10">
    <property type="match status" value="1"/>
</dbReference>
<dbReference type="Proteomes" id="UP000245909">
    <property type="component" value="Unassembled WGS sequence"/>
</dbReference>